<organism evidence="1 2">
    <name type="scientific">Phoenicibacter congonensis</name>
    <dbReference type="NCBI Taxonomy" id="1944646"/>
    <lineage>
        <taxon>Bacteria</taxon>
        <taxon>Bacillati</taxon>
        <taxon>Actinomycetota</taxon>
        <taxon>Coriobacteriia</taxon>
        <taxon>Eggerthellales</taxon>
        <taxon>Eggerthellaceae</taxon>
        <taxon>Phoenicibacter</taxon>
    </lineage>
</organism>
<sequence>MKAKVRKRNGRPKRFCDPNCCDHCLYVGEGDFLCDCHPRGEYVVVMSDWERTEFFLHCMKRKGDTER</sequence>
<protein>
    <submittedName>
        <fullName evidence="1">Uncharacterized protein</fullName>
    </submittedName>
</protein>
<accession>A0AA43UB51</accession>
<evidence type="ECO:0000313" key="1">
    <source>
        <dbReference type="EMBL" id="MDO4841634.1"/>
    </source>
</evidence>
<evidence type="ECO:0000313" key="2">
    <source>
        <dbReference type="Proteomes" id="UP001168575"/>
    </source>
</evidence>
<dbReference type="Proteomes" id="UP001168575">
    <property type="component" value="Unassembled WGS sequence"/>
</dbReference>
<dbReference type="AlphaFoldDB" id="A0AA43UB51"/>
<proteinExistence type="predicted"/>
<name>A0AA43UB51_9ACTN</name>
<gene>
    <name evidence="1" type="ORF">Q3982_03040</name>
</gene>
<reference evidence="1" key="1">
    <citation type="submission" date="2023-07" db="EMBL/GenBank/DDBJ databases">
        <title>Between Cages and Wild: Unraveling the Impact of Captivity on Animal Microbiomes and Antimicrobial Resistance.</title>
        <authorList>
            <person name="Schmartz G.P."/>
            <person name="Rehner J."/>
            <person name="Schuff M.J."/>
            <person name="Becker S.L."/>
            <person name="Kravczyk M."/>
            <person name="Gurevich A."/>
            <person name="Francke R."/>
            <person name="Mueller R."/>
            <person name="Keller V."/>
            <person name="Keller A."/>
        </authorList>
    </citation>
    <scope>NUCLEOTIDE SEQUENCE</scope>
    <source>
        <strain evidence="1">S12M_St_49</strain>
    </source>
</reference>
<keyword evidence="2" id="KW-1185">Reference proteome</keyword>
<dbReference type="EMBL" id="JAUMVS010000035">
    <property type="protein sequence ID" value="MDO4841634.1"/>
    <property type="molecule type" value="Genomic_DNA"/>
</dbReference>
<comment type="caution">
    <text evidence="1">The sequence shown here is derived from an EMBL/GenBank/DDBJ whole genome shotgun (WGS) entry which is preliminary data.</text>
</comment>